<reference evidence="3 4" key="1">
    <citation type="submission" date="2020-10" db="EMBL/GenBank/DDBJ databases">
        <title>Complete genome sequence of Paludibaculum fermentans P105T, a facultatively anaerobic acidobacterium capable of dissimilatory Fe(III) reduction.</title>
        <authorList>
            <person name="Dedysh S.N."/>
            <person name="Beletsky A.V."/>
            <person name="Kulichevskaya I.S."/>
            <person name="Mardanov A.V."/>
            <person name="Ravin N.V."/>
        </authorList>
    </citation>
    <scope>NUCLEOTIDE SEQUENCE [LARGE SCALE GENOMIC DNA]</scope>
    <source>
        <strain evidence="3 4">P105</strain>
    </source>
</reference>
<dbReference type="RefSeq" id="WP_194452716.1">
    <property type="nucleotide sequence ID" value="NZ_CP063849.1"/>
</dbReference>
<dbReference type="PANTHER" id="PTHR35848">
    <property type="entry name" value="OXALATE-BINDING PROTEIN"/>
    <property type="match status" value="1"/>
</dbReference>
<dbReference type="EMBL" id="CP063849">
    <property type="protein sequence ID" value="QOY91061.1"/>
    <property type="molecule type" value="Genomic_DNA"/>
</dbReference>
<dbReference type="Proteomes" id="UP000593892">
    <property type="component" value="Chromosome"/>
</dbReference>
<dbReference type="InterPro" id="IPR006311">
    <property type="entry name" value="TAT_signal"/>
</dbReference>
<dbReference type="GO" id="GO:0046872">
    <property type="term" value="F:metal ion binding"/>
    <property type="evidence" value="ECO:0007669"/>
    <property type="project" value="UniProtKB-KW"/>
</dbReference>
<keyword evidence="1" id="KW-0479">Metal-binding</keyword>
<proteinExistence type="predicted"/>
<evidence type="ECO:0000313" key="3">
    <source>
        <dbReference type="EMBL" id="QOY91061.1"/>
    </source>
</evidence>
<dbReference type="InterPro" id="IPR013096">
    <property type="entry name" value="Cupin_2"/>
</dbReference>
<dbReference type="Gene3D" id="2.60.120.10">
    <property type="entry name" value="Jelly Rolls"/>
    <property type="match status" value="1"/>
</dbReference>
<sequence length="136" mass="14704">MPKRRDLFKAAAFLAPFAAAQGAGKLPDAALNPAQAKLVKEPFGDHRIYFEGPTDQLKSMTSGSLQLKAGMQPHPPHEHPEEEFVLVTEGTGEITVGGKVTKVAAGSMMYCAGNKVHGIVNTGKVPMTFFYYKWKA</sequence>
<dbReference type="InterPro" id="IPR014710">
    <property type="entry name" value="RmlC-like_jellyroll"/>
</dbReference>
<evidence type="ECO:0000313" key="4">
    <source>
        <dbReference type="Proteomes" id="UP000593892"/>
    </source>
</evidence>
<dbReference type="PANTHER" id="PTHR35848:SF6">
    <property type="entry name" value="CUPIN TYPE-2 DOMAIN-CONTAINING PROTEIN"/>
    <property type="match status" value="1"/>
</dbReference>
<feature type="domain" description="Cupin type-2" evidence="2">
    <location>
        <begin position="71"/>
        <end position="130"/>
    </location>
</feature>
<evidence type="ECO:0000256" key="1">
    <source>
        <dbReference type="ARBA" id="ARBA00022723"/>
    </source>
</evidence>
<name>A0A7S7NWK0_PALFE</name>
<dbReference type="AlphaFoldDB" id="A0A7S7NWK0"/>
<dbReference type="InterPro" id="IPR011051">
    <property type="entry name" value="RmlC_Cupin_sf"/>
</dbReference>
<evidence type="ECO:0000259" key="2">
    <source>
        <dbReference type="Pfam" id="PF07883"/>
    </source>
</evidence>
<dbReference type="InterPro" id="IPR051610">
    <property type="entry name" value="GPI/OXD"/>
</dbReference>
<accession>A0A7S7NWK0</accession>
<organism evidence="3 4">
    <name type="scientific">Paludibaculum fermentans</name>
    <dbReference type="NCBI Taxonomy" id="1473598"/>
    <lineage>
        <taxon>Bacteria</taxon>
        <taxon>Pseudomonadati</taxon>
        <taxon>Acidobacteriota</taxon>
        <taxon>Terriglobia</taxon>
        <taxon>Bryobacterales</taxon>
        <taxon>Bryobacteraceae</taxon>
        <taxon>Paludibaculum</taxon>
    </lineage>
</organism>
<dbReference type="PROSITE" id="PS51318">
    <property type="entry name" value="TAT"/>
    <property type="match status" value="1"/>
</dbReference>
<protein>
    <submittedName>
        <fullName evidence="3">Cupin domain-containing protein</fullName>
    </submittedName>
</protein>
<gene>
    <name evidence="3" type="ORF">IRI77_14275</name>
</gene>
<keyword evidence="4" id="KW-1185">Reference proteome</keyword>
<dbReference type="KEGG" id="pfer:IRI77_14275"/>
<dbReference type="Pfam" id="PF07883">
    <property type="entry name" value="Cupin_2"/>
    <property type="match status" value="1"/>
</dbReference>
<dbReference type="SUPFAM" id="SSF51182">
    <property type="entry name" value="RmlC-like cupins"/>
    <property type="match status" value="1"/>
</dbReference>